<dbReference type="Gene3D" id="3.40.630.10">
    <property type="entry name" value="Zn peptidases"/>
    <property type="match status" value="1"/>
</dbReference>
<sequence>VRCQSVTPADNGALDIVENHLTHLGFRCTRLPFSETNYDNIDNLFANIGSTGKNLAFAGHTDVVPPGNESSWKYPPFSATIEGDKLYGRGSEDMKSNIACFISATNDFINKHGRDFNGQISFIITG</sequence>
<feature type="non-terminal residue" evidence="4">
    <location>
        <position position="126"/>
    </location>
</feature>
<dbReference type="GO" id="GO:0006508">
    <property type="term" value="P:proteolysis"/>
    <property type="evidence" value="ECO:0007669"/>
    <property type="project" value="UniProtKB-KW"/>
</dbReference>
<evidence type="ECO:0000256" key="3">
    <source>
        <dbReference type="ARBA" id="ARBA00022801"/>
    </source>
</evidence>
<evidence type="ECO:0000256" key="1">
    <source>
        <dbReference type="ARBA" id="ARBA00022670"/>
    </source>
</evidence>
<dbReference type="GO" id="GO:0008233">
    <property type="term" value="F:peptidase activity"/>
    <property type="evidence" value="ECO:0007669"/>
    <property type="project" value="UniProtKB-KW"/>
</dbReference>
<dbReference type="AlphaFoldDB" id="A0A382KLK9"/>
<evidence type="ECO:0000313" key="4">
    <source>
        <dbReference type="EMBL" id="SVC23571.1"/>
    </source>
</evidence>
<dbReference type="InterPro" id="IPR002933">
    <property type="entry name" value="Peptidase_M20"/>
</dbReference>
<dbReference type="Pfam" id="PF01546">
    <property type="entry name" value="Peptidase_M20"/>
    <property type="match status" value="1"/>
</dbReference>
<dbReference type="SUPFAM" id="SSF53187">
    <property type="entry name" value="Zn-dependent exopeptidases"/>
    <property type="match status" value="1"/>
</dbReference>
<gene>
    <name evidence="4" type="ORF">METZ01_LOCUS276425</name>
</gene>
<reference evidence="4" key="1">
    <citation type="submission" date="2018-05" db="EMBL/GenBank/DDBJ databases">
        <authorList>
            <person name="Lanie J.A."/>
            <person name="Ng W.-L."/>
            <person name="Kazmierczak K.M."/>
            <person name="Andrzejewski T.M."/>
            <person name="Davidsen T.M."/>
            <person name="Wayne K.J."/>
            <person name="Tettelin H."/>
            <person name="Glass J.I."/>
            <person name="Rusch D."/>
            <person name="Podicherti R."/>
            <person name="Tsui H.-C.T."/>
            <person name="Winkler M.E."/>
        </authorList>
    </citation>
    <scope>NUCLEOTIDE SEQUENCE</scope>
</reference>
<dbReference type="GO" id="GO:0009014">
    <property type="term" value="F:succinyl-diaminopimelate desuccinylase activity"/>
    <property type="evidence" value="ECO:0007669"/>
    <property type="project" value="TreeGrafter"/>
</dbReference>
<dbReference type="PANTHER" id="PTHR43270:SF8">
    <property type="entry name" value="DI- AND TRIPEPTIDASE DUG2-RELATED"/>
    <property type="match status" value="1"/>
</dbReference>
<keyword evidence="1" id="KW-0645">Protease</keyword>
<accession>A0A382KLK9</accession>
<keyword evidence="3" id="KW-0378">Hydrolase</keyword>
<dbReference type="GO" id="GO:0009089">
    <property type="term" value="P:lysine biosynthetic process via diaminopimelate"/>
    <property type="evidence" value="ECO:0007669"/>
    <property type="project" value="TreeGrafter"/>
</dbReference>
<dbReference type="InterPro" id="IPR001261">
    <property type="entry name" value="ArgE/DapE_CS"/>
</dbReference>
<keyword evidence="2" id="KW-0479">Metal-binding</keyword>
<name>A0A382KLK9_9ZZZZ</name>
<dbReference type="EMBL" id="UINC01080540">
    <property type="protein sequence ID" value="SVC23571.1"/>
    <property type="molecule type" value="Genomic_DNA"/>
</dbReference>
<dbReference type="InterPro" id="IPR051458">
    <property type="entry name" value="Cyt/Met_Dipeptidase"/>
</dbReference>
<dbReference type="PANTHER" id="PTHR43270">
    <property type="entry name" value="BETA-ALA-HIS DIPEPTIDASE"/>
    <property type="match status" value="1"/>
</dbReference>
<dbReference type="PROSITE" id="PS00758">
    <property type="entry name" value="ARGE_DAPE_CPG2_1"/>
    <property type="match status" value="1"/>
</dbReference>
<evidence type="ECO:0000256" key="2">
    <source>
        <dbReference type="ARBA" id="ARBA00022723"/>
    </source>
</evidence>
<organism evidence="4">
    <name type="scientific">marine metagenome</name>
    <dbReference type="NCBI Taxonomy" id="408172"/>
    <lineage>
        <taxon>unclassified sequences</taxon>
        <taxon>metagenomes</taxon>
        <taxon>ecological metagenomes</taxon>
    </lineage>
</organism>
<evidence type="ECO:0008006" key="5">
    <source>
        <dbReference type="Google" id="ProtNLM"/>
    </source>
</evidence>
<protein>
    <recommendedName>
        <fullName evidence="5">Peptidase M20 dimerisation domain-containing protein</fullName>
    </recommendedName>
</protein>
<proteinExistence type="predicted"/>
<feature type="non-terminal residue" evidence="4">
    <location>
        <position position="1"/>
    </location>
</feature>
<dbReference type="GO" id="GO:0046872">
    <property type="term" value="F:metal ion binding"/>
    <property type="evidence" value="ECO:0007669"/>
    <property type="project" value="UniProtKB-KW"/>
</dbReference>
<dbReference type="GO" id="GO:0005829">
    <property type="term" value="C:cytosol"/>
    <property type="evidence" value="ECO:0007669"/>
    <property type="project" value="TreeGrafter"/>
</dbReference>